<evidence type="ECO:0000259" key="5">
    <source>
        <dbReference type="Pfam" id="PF01648"/>
    </source>
</evidence>
<feature type="binding site" evidence="2">
    <location>
        <position position="40"/>
    </location>
    <ligand>
        <name>CoA</name>
        <dbReference type="ChEBI" id="CHEBI:57287"/>
    </ligand>
</feature>
<feature type="domain" description="4'-phosphopantetheinyl transferase" evidence="5">
    <location>
        <begin position="102"/>
        <end position="181"/>
    </location>
</feature>
<sequence length="246" mass="26285">MFESILPSEVIVEGTTDDASATPLLAEEAAVLSAATIEKRRREFTTVRHCARRALARLGLPPAPIVPGERGAPRWPQGILGSMTHCDGYRAAALARTTDFFSLGIDAEPAGPLPKGVLKAVSSPTERSALAALADRRPDVHWDTLLFSAKESVYKAWFPLTHRFLDFSGAELEFHPGSNSFTARLLIKGPVLPGHGTLSAFTGRWTQRQGLVLTAIAAPAVSGSSTETSLTSRAPSTATPIAHRRP</sequence>
<feature type="compositionally biased region" description="Polar residues" evidence="4">
    <location>
        <begin position="224"/>
        <end position="239"/>
    </location>
</feature>
<evidence type="ECO:0000256" key="3">
    <source>
        <dbReference type="PIRSR" id="PIRSR603542-2"/>
    </source>
</evidence>
<dbReference type="Proteomes" id="UP000305778">
    <property type="component" value="Unassembled WGS sequence"/>
</dbReference>
<dbReference type="PRINTS" id="PR01399">
    <property type="entry name" value="ENTSNTHTASED"/>
</dbReference>
<comment type="cofactor">
    <cofactor evidence="3">
        <name>Mg(2+)</name>
        <dbReference type="ChEBI" id="CHEBI:18420"/>
    </cofactor>
</comment>
<name>A0A4U0RXD2_9ACTN</name>
<dbReference type="InterPro" id="IPR037143">
    <property type="entry name" value="4-PPantetheinyl_Trfase_dom_sf"/>
</dbReference>
<dbReference type="AlphaFoldDB" id="A0A4U0RXD2"/>
<accession>A0A4U0RXD2</accession>
<evidence type="ECO:0000313" key="8">
    <source>
        <dbReference type="Proteomes" id="UP000305778"/>
    </source>
</evidence>
<evidence type="ECO:0000256" key="2">
    <source>
        <dbReference type="PIRSR" id="PIRSR603542-1"/>
    </source>
</evidence>
<dbReference type="InterPro" id="IPR041354">
    <property type="entry name" value="4PPT_N"/>
</dbReference>
<dbReference type="GO" id="GO:0005886">
    <property type="term" value="C:plasma membrane"/>
    <property type="evidence" value="ECO:0007669"/>
    <property type="project" value="TreeGrafter"/>
</dbReference>
<keyword evidence="3" id="KW-0460">Magnesium</keyword>
<dbReference type="SUPFAM" id="SSF56214">
    <property type="entry name" value="4'-phosphopantetheinyl transferase"/>
    <property type="match status" value="1"/>
</dbReference>
<feature type="binding site" evidence="3">
    <location>
        <position position="108"/>
    </location>
    <ligand>
        <name>Mg(2+)</name>
        <dbReference type="ChEBI" id="CHEBI:18420"/>
    </ligand>
</feature>
<dbReference type="Gene3D" id="3.90.470.20">
    <property type="entry name" value="4'-phosphopantetheinyl transferase domain"/>
    <property type="match status" value="1"/>
</dbReference>
<feature type="binding site" evidence="2">
    <location>
        <position position="106"/>
    </location>
    <ligand>
        <name>CoA</name>
        <dbReference type="ChEBI" id="CHEBI:57287"/>
    </ligand>
</feature>
<protein>
    <submittedName>
        <fullName evidence="7">4'-phosphopantetheinyl transferase superfamily protein</fullName>
    </submittedName>
</protein>
<evidence type="ECO:0000256" key="4">
    <source>
        <dbReference type="SAM" id="MobiDB-lite"/>
    </source>
</evidence>
<dbReference type="Pfam" id="PF01648">
    <property type="entry name" value="ACPS"/>
    <property type="match status" value="1"/>
</dbReference>
<dbReference type="GO" id="GO:0009366">
    <property type="term" value="C:enterobactin synthetase complex"/>
    <property type="evidence" value="ECO:0007669"/>
    <property type="project" value="InterPro"/>
</dbReference>
<dbReference type="GO" id="GO:0000287">
    <property type="term" value="F:magnesium ion binding"/>
    <property type="evidence" value="ECO:0007669"/>
    <property type="project" value="InterPro"/>
</dbReference>
<feature type="region of interest" description="Disordered" evidence="4">
    <location>
        <begin position="224"/>
        <end position="246"/>
    </location>
</feature>
<dbReference type="GO" id="GO:0008897">
    <property type="term" value="F:holo-[acyl-carrier-protein] synthase activity"/>
    <property type="evidence" value="ECO:0007669"/>
    <property type="project" value="InterPro"/>
</dbReference>
<feature type="binding site" evidence="2">
    <location>
        <position position="155"/>
    </location>
    <ligand>
        <name>CoA</name>
        <dbReference type="ChEBI" id="CHEBI:57287"/>
    </ligand>
</feature>
<feature type="binding site" evidence="2">
    <location>
        <position position="48"/>
    </location>
    <ligand>
        <name>CoA</name>
        <dbReference type="ChEBI" id="CHEBI:57287"/>
    </ligand>
</feature>
<feature type="binding site" evidence="2">
    <location>
        <begin position="84"/>
        <end position="85"/>
    </location>
    <ligand>
        <name>CoA</name>
        <dbReference type="ChEBI" id="CHEBI:57287"/>
    </ligand>
</feature>
<feature type="binding site" evidence="3">
    <location>
        <position position="106"/>
    </location>
    <ligand>
        <name>Mg(2+)</name>
        <dbReference type="ChEBI" id="CHEBI:18420"/>
    </ligand>
</feature>
<feature type="domain" description="4'-phosphopantetheinyl transferase N-terminal" evidence="6">
    <location>
        <begin position="28"/>
        <end position="95"/>
    </location>
</feature>
<feature type="binding site" evidence="3">
    <location>
        <position position="107"/>
    </location>
    <ligand>
        <name>Mg(2+)</name>
        <dbReference type="ChEBI" id="CHEBI:18420"/>
    </ligand>
</feature>
<evidence type="ECO:0000259" key="6">
    <source>
        <dbReference type="Pfam" id="PF17837"/>
    </source>
</evidence>
<dbReference type="Pfam" id="PF17837">
    <property type="entry name" value="4PPT_N"/>
    <property type="match status" value="1"/>
</dbReference>
<organism evidence="7 8">
    <name type="scientific">Actinacidiphila oryziradicis</name>
    <dbReference type="NCBI Taxonomy" id="2571141"/>
    <lineage>
        <taxon>Bacteria</taxon>
        <taxon>Bacillati</taxon>
        <taxon>Actinomycetota</taxon>
        <taxon>Actinomycetes</taxon>
        <taxon>Kitasatosporales</taxon>
        <taxon>Streptomycetaceae</taxon>
        <taxon>Actinacidiphila</taxon>
    </lineage>
</organism>
<dbReference type="EMBL" id="SUMC01000087">
    <property type="protein sequence ID" value="TKA00293.1"/>
    <property type="molecule type" value="Genomic_DNA"/>
</dbReference>
<keyword evidence="1 7" id="KW-0808">Transferase</keyword>
<evidence type="ECO:0000256" key="1">
    <source>
        <dbReference type="ARBA" id="ARBA00022679"/>
    </source>
</evidence>
<feature type="binding site" evidence="2">
    <location>
        <position position="151"/>
    </location>
    <ligand>
        <name>CoA</name>
        <dbReference type="ChEBI" id="CHEBI:57287"/>
    </ligand>
</feature>
<dbReference type="GO" id="GO:0009239">
    <property type="term" value="P:enterobactin biosynthetic process"/>
    <property type="evidence" value="ECO:0007669"/>
    <property type="project" value="InterPro"/>
</dbReference>
<dbReference type="PANTHER" id="PTHR38096">
    <property type="entry name" value="ENTEROBACTIN SYNTHASE COMPONENT D"/>
    <property type="match status" value="1"/>
</dbReference>
<evidence type="ECO:0000313" key="7">
    <source>
        <dbReference type="EMBL" id="TKA00293.1"/>
    </source>
</evidence>
<proteinExistence type="predicted"/>
<keyword evidence="3" id="KW-0479">Metal-binding</keyword>
<gene>
    <name evidence="7" type="ORF">FCI23_43040</name>
</gene>
<feature type="binding site" evidence="2">
    <location>
        <position position="165"/>
    </location>
    <ligand>
        <name>CoA</name>
        <dbReference type="ChEBI" id="CHEBI:57287"/>
    </ligand>
</feature>
<dbReference type="InterPro" id="IPR003542">
    <property type="entry name" value="Enbac_synth_compD-like"/>
</dbReference>
<keyword evidence="8" id="KW-1185">Reference proteome</keyword>
<dbReference type="RefSeq" id="WP_136729510.1">
    <property type="nucleotide sequence ID" value="NZ_SUMC01000087.1"/>
</dbReference>
<dbReference type="PANTHER" id="PTHR38096:SF1">
    <property type="entry name" value="ENTEROBACTIN SYNTHASE COMPONENT D"/>
    <property type="match status" value="1"/>
</dbReference>
<comment type="caution">
    <text evidence="7">The sequence shown here is derived from an EMBL/GenBank/DDBJ whole genome shotgun (WGS) entry which is preliminary data.</text>
</comment>
<dbReference type="InterPro" id="IPR008278">
    <property type="entry name" value="4-PPantetheinyl_Trfase_dom"/>
</dbReference>
<reference evidence="7 8" key="1">
    <citation type="submission" date="2019-04" db="EMBL/GenBank/DDBJ databases">
        <title>Streptomyces oryziradicis sp. nov., a novel actinomycete isolated from rhizosphere soil of rice (Oryza sativa L.).</title>
        <authorList>
            <person name="Li C."/>
        </authorList>
    </citation>
    <scope>NUCLEOTIDE SEQUENCE [LARGE SCALE GENOMIC DNA]</scope>
    <source>
        <strain evidence="7 8">NEAU-C40</strain>
    </source>
</reference>
<dbReference type="OrthoDB" id="8210607at2"/>